<reference evidence="1 2" key="1">
    <citation type="submission" date="2020-08" db="EMBL/GenBank/DDBJ databases">
        <title>Genomic Encyclopedia of Type Strains, Phase IV (KMG-V): Genome sequencing to study the core and pangenomes of soil and plant-associated prokaryotes.</title>
        <authorList>
            <person name="Whitman W."/>
        </authorList>
    </citation>
    <scope>NUCLEOTIDE SEQUENCE [LARGE SCALE GENOMIC DNA]</scope>
    <source>
        <strain evidence="1 2">SEMIA 4059</strain>
    </source>
</reference>
<dbReference type="EMBL" id="JACHBF010000020">
    <property type="protein sequence ID" value="MBB6494802.1"/>
    <property type="molecule type" value="Genomic_DNA"/>
</dbReference>
<keyword evidence="2" id="KW-1185">Reference proteome</keyword>
<name>A0ABR6R6I5_RHITR</name>
<sequence length="127" mass="13998">MCRIAESQIVKHAELDMTVRPPRNFNSSQTKDTGLGILEYEMLSERASTLGHHGMKVEAALAALQEGEAKGKAGVEHERLVDTAAQAVWGMFIHREICGLRNGRDVIQRYGIPNKVLARLGASPRHP</sequence>
<gene>
    <name evidence="1" type="ORF">GGD45_005249</name>
</gene>
<dbReference type="Proteomes" id="UP000526625">
    <property type="component" value="Unassembled WGS sequence"/>
</dbReference>
<organism evidence="1 2">
    <name type="scientific">Rhizobium tropici</name>
    <dbReference type="NCBI Taxonomy" id="398"/>
    <lineage>
        <taxon>Bacteria</taxon>
        <taxon>Pseudomonadati</taxon>
        <taxon>Pseudomonadota</taxon>
        <taxon>Alphaproteobacteria</taxon>
        <taxon>Hyphomicrobiales</taxon>
        <taxon>Rhizobiaceae</taxon>
        <taxon>Rhizobium/Agrobacterium group</taxon>
        <taxon>Rhizobium</taxon>
    </lineage>
</organism>
<evidence type="ECO:0000313" key="1">
    <source>
        <dbReference type="EMBL" id="MBB6494802.1"/>
    </source>
</evidence>
<dbReference type="InterPro" id="IPR046606">
    <property type="entry name" value="DUF6665"/>
</dbReference>
<evidence type="ECO:0000313" key="2">
    <source>
        <dbReference type="Proteomes" id="UP000526625"/>
    </source>
</evidence>
<comment type="caution">
    <text evidence="1">The sequence shown here is derived from an EMBL/GenBank/DDBJ whole genome shotgun (WGS) entry which is preliminary data.</text>
</comment>
<accession>A0ABR6R6I5</accession>
<dbReference type="Pfam" id="PF20370">
    <property type="entry name" value="DUF6665"/>
    <property type="match status" value="1"/>
</dbReference>
<protein>
    <submittedName>
        <fullName evidence="1">Uncharacterized protein</fullName>
    </submittedName>
</protein>
<proteinExistence type="predicted"/>